<keyword evidence="1" id="KW-1133">Transmembrane helix</keyword>
<evidence type="ECO:0000256" key="1">
    <source>
        <dbReference type="SAM" id="Phobius"/>
    </source>
</evidence>
<dbReference type="Pfam" id="PF07811">
    <property type="entry name" value="TadE"/>
    <property type="match status" value="1"/>
</dbReference>
<dbReference type="PATRIC" id="fig|431306.5.peg.590"/>
<sequence>MVRFKTDKRGVAALEAALLLPVCMVMIFAIVETGWQLVTEMVFQNGVETAARFLETGYTDSGDANSGQNCQPLTSFLQTLVSEQAPGIVQSANVSISTDGTSVNGAIPYTFTYTQPFLTSWAGMVTNRSGWSHTEKVLVHETTAQSCSSS</sequence>
<evidence type="ECO:0000313" key="3">
    <source>
        <dbReference type="EMBL" id="CEF54153.1"/>
    </source>
</evidence>
<evidence type="ECO:0000313" key="5">
    <source>
        <dbReference type="Proteomes" id="UP000068250"/>
    </source>
</evidence>
<keyword evidence="6" id="KW-1185">Reference proteome</keyword>
<name>A0A0U4Y9Z5_9PROT</name>
<accession>A0A0U4Y9Z5</accession>
<keyword evidence="1" id="KW-0472">Membrane</keyword>
<dbReference type="InterPro" id="IPR012495">
    <property type="entry name" value="TadE-like_dom"/>
</dbReference>
<evidence type="ECO:0000313" key="4">
    <source>
        <dbReference type="EMBL" id="NHO40110.1"/>
    </source>
</evidence>
<feature type="transmembrane region" description="Helical" evidence="1">
    <location>
        <begin position="12"/>
        <end position="31"/>
    </location>
</feature>
<feature type="domain" description="TadE-like" evidence="2">
    <location>
        <begin position="10"/>
        <end position="52"/>
    </location>
</feature>
<evidence type="ECO:0000259" key="2">
    <source>
        <dbReference type="Pfam" id="PF07811"/>
    </source>
</evidence>
<organism evidence="3 5">
    <name type="scientific">Acetobacter ghanensis</name>
    <dbReference type="NCBI Taxonomy" id="431306"/>
    <lineage>
        <taxon>Bacteria</taxon>
        <taxon>Pseudomonadati</taxon>
        <taxon>Pseudomonadota</taxon>
        <taxon>Alphaproteobacteria</taxon>
        <taxon>Acetobacterales</taxon>
        <taxon>Acetobacteraceae</taxon>
        <taxon>Acetobacter</taxon>
    </lineage>
</organism>
<reference evidence="3" key="1">
    <citation type="submission" date="2014-09" db="EMBL/GenBank/DDBJ databases">
        <authorList>
            <person name="Magalhaes I.L.F."/>
            <person name="Oliveira U."/>
            <person name="Santos F.R."/>
            <person name="Vidigal T.H.D.A."/>
            <person name="Brescovit A.D."/>
            <person name="Santos A.J."/>
        </authorList>
    </citation>
    <scope>NUCLEOTIDE SEQUENCE</scope>
    <source>
        <strain evidence="3">LMG 23848T</strain>
    </source>
</reference>
<proteinExistence type="predicted"/>
<dbReference type="EMBL" id="WOTE01000006">
    <property type="protein sequence ID" value="NHO40110.1"/>
    <property type="molecule type" value="Genomic_DNA"/>
</dbReference>
<dbReference type="Proteomes" id="UP000068250">
    <property type="component" value="Chromosome I"/>
</dbReference>
<dbReference type="EMBL" id="LN609302">
    <property type="protein sequence ID" value="CEF54153.1"/>
    <property type="molecule type" value="Genomic_DNA"/>
</dbReference>
<dbReference type="RefSeq" id="WP_059022905.1">
    <property type="nucleotide sequence ID" value="NZ_LN609302.1"/>
</dbReference>
<gene>
    <name evidence="3" type="ORF">AGA_613</name>
    <name evidence="4" type="ORF">GOB80_10560</name>
</gene>
<dbReference type="OrthoDB" id="7224678at2"/>
<reference evidence="4 6" key="3">
    <citation type="journal article" date="2020" name="Int. J. Syst. Evol. Microbiol.">
        <title>Novel acetic acid bacteria from cider fermentations: Acetobacter conturbans sp. nov. and Acetobacter fallax sp. nov.</title>
        <authorList>
            <person name="Sombolestani A.S."/>
            <person name="Cleenwerck I."/>
            <person name="Cnockaert M."/>
            <person name="Borremans W."/>
            <person name="Wieme A.D."/>
            <person name="De Vuyst L."/>
            <person name="Vandamme P."/>
        </authorList>
    </citation>
    <scope>NUCLEOTIDE SEQUENCE [LARGE SCALE GENOMIC DNA]</scope>
    <source>
        <strain evidence="4 6">LMG 23848</strain>
    </source>
</reference>
<dbReference type="Proteomes" id="UP000657200">
    <property type="component" value="Unassembled WGS sequence"/>
</dbReference>
<reference evidence="5" key="2">
    <citation type="submission" date="2014-09" db="EMBL/GenBank/DDBJ databases">
        <authorList>
            <person name="Illeghems K.G."/>
        </authorList>
    </citation>
    <scope>NUCLEOTIDE SEQUENCE [LARGE SCALE GENOMIC DNA]</scope>
    <source>
        <strain evidence="5">LMG 23848T</strain>
    </source>
</reference>
<evidence type="ECO:0000313" key="6">
    <source>
        <dbReference type="Proteomes" id="UP000657200"/>
    </source>
</evidence>
<keyword evidence="1" id="KW-0812">Transmembrane</keyword>
<dbReference type="AlphaFoldDB" id="A0A0U4Y9Z5"/>
<dbReference type="STRING" id="431306.AGA_613"/>
<protein>
    <recommendedName>
        <fullName evidence="2">TadE-like domain-containing protein</fullName>
    </recommendedName>
</protein>